<keyword evidence="1" id="KW-0812">Transmembrane</keyword>
<gene>
    <name evidence="2" type="ORF">BDV23DRAFT_159631</name>
</gene>
<sequence length="59" mass="6897">MRPKSTAMRSTSKSFSWRFCSSALVSLPSVYAHRRISIRSLYIYTFFFLLPLNVMFSLP</sequence>
<keyword evidence="1" id="KW-0472">Membrane</keyword>
<protein>
    <submittedName>
        <fullName evidence="2">Uncharacterized protein</fullName>
    </submittedName>
</protein>
<dbReference type="Proteomes" id="UP000326877">
    <property type="component" value="Unassembled WGS sequence"/>
</dbReference>
<feature type="transmembrane region" description="Helical" evidence="1">
    <location>
        <begin position="42"/>
        <end position="58"/>
    </location>
</feature>
<evidence type="ECO:0000313" key="2">
    <source>
        <dbReference type="EMBL" id="KAE8388249.1"/>
    </source>
</evidence>
<proteinExistence type="predicted"/>
<name>A0A5N7C2J5_PETAA</name>
<accession>A0A5N7C2J5</accession>
<dbReference type="AlphaFoldDB" id="A0A5N7C2J5"/>
<dbReference type="EMBL" id="ML735281">
    <property type="protein sequence ID" value="KAE8388249.1"/>
    <property type="molecule type" value="Genomic_DNA"/>
</dbReference>
<reference evidence="2" key="1">
    <citation type="submission" date="2019-04" db="EMBL/GenBank/DDBJ databases">
        <title>Friends and foes A comparative genomics studyof 23 Aspergillus species from section Flavi.</title>
        <authorList>
            <consortium name="DOE Joint Genome Institute"/>
            <person name="Kjaerbolling I."/>
            <person name="Vesth T."/>
            <person name="Frisvad J.C."/>
            <person name="Nybo J.L."/>
            <person name="Theobald S."/>
            <person name="Kildgaard S."/>
            <person name="Isbrandt T."/>
            <person name="Kuo A."/>
            <person name="Sato A."/>
            <person name="Lyhne E.K."/>
            <person name="Kogle M.E."/>
            <person name="Wiebenga A."/>
            <person name="Kun R.S."/>
            <person name="Lubbers R.J."/>
            <person name="Makela M.R."/>
            <person name="Barry K."/>
            <person name="Chovatia M."/>
            <person name="Clum A."/>
            <person name="Daum C."/>
            <person name="Haridas S."/>
            <person name="He G."/>
            <person name="LaButti K."/>
            <person name="Lipzen A."/>
            <person name="Mondo S."/>
            <person name="Riley R."/>
            <person name="Salamov A."/>
            <person name="Simmons B.A."/>
            <person name="Magnuson J.K."/>
            <person name="Henrissat B."/>
            <person name="Mortensen U.H."/>
            <person name="Larsen T.O."/>
            <person name="Devries R.P."/>
            <person name="Grigoriev I.V."/>
            <person name="Machida M."/>
            <person name="Baker S.E."/>
            <person name="Andersen M.R."/>
        </authorList>
    </citation>
    <scope>NUCLEOTIDE SEQUENCE [LARGE SCALE GENOMIC DNA]</scope>
    <source>
        <strain evidence="2">IBT 14317</strain>
    </source>
</reference>
<organism evidence="2">
    <name type="scientific">Petromyces alliaceus</name>
    <name type="common">Aspergillus alliaceus</name>
    <dbReference type="NCBI Taxonomy" id="209559"/>
    <lineage>
        <taxon>Eukaryota</taxon>
        <taxon>Fungi</taxon>
        <taxon>Dikarya</taxon>
        <taxon>Ascomycota</taxon>
        <taxon>Pezizomycotina</taxon>
        <taxon>Eurotiomycetes</taxon>
        <taxon>Eurotiomycetidae</taxon>
        <taxon>Eurotiales</taxon>
        <taxon>Aspergillaceae</taxon>
        <taxon>Aspergillus</taxon>
        <taxon>Aspergillus subgen. Circumdati</taxon>
    </lineage>
</organism>
<evidence type="ECO:0000256" key="1">
    <source>
        <dbReference type="SAM" id="Phobius"/>
    </source>
</evidence>
<keyword evidence="1" id="KW-1133">Transmembrane helix</keyword>